<dbReference type="GO" id="GO:0046872">
    <property type="term" value="F:metal ion binding"/>
    <property type="evidence" value="ECO:0007669"/>
    <property type="project" value="UniProtKB-KW"/>
</dbReference>
<dbReference type="CDD" id="cd00077">
    <property type="entry name" value="HDc"/>
    <property type="match status" value="1"/>
</dbReference>
<feature type="binding site" evidence="5">
    <location>
        <position position="481"/>
    </location>
    <ligand>
        <name>Zn(2+)</name>
        <dbReference type="ChEBI" id="CHEBI:29105"/>
        <label>1</label>
    </ligand>
</feature>
<evidence type="ECO:0000256" key="3">
    <source>
        <dbReference type="PIRSR" id="PIRSR623088-1"/>
    </source>
</evidence>
<comment type="similarity">
    <text evidence="6">Belongs to the cyclic nucleotide phosphodiesterase family.</text>
</comment>
<feature type="binding site" evidence="5">
    <location>
        <position position="445"/>
    </location>
    <ligand>
        <name>Zn(2+)</name>
        <dbReference type="ChEBI" id="CHEBI:29105"/>
        <label>1</label>
    </ligand>
</feature>
<dbReference type="SUPFAM" id="SSF109604">
    <property type="entry name" value="HD-domain/PDEase-like"/>
    <property type="match status" value="1"/>
</dbReference>
<dbReference type="AlphaFoldDB" id="A0AAU9ILW6"/>
<dbReference type="InterPro" id="IPR023088">
    <property type="entry name" value="PDEase"/>
</dbReference>
<dbReference type="Pfam" id="PF00233">
    <property type="entry name" value="PDEase_I"/>
    <property type="match status" value="1"/>
</dbReference>
<dbReference type="PANTHER" id="PTHR11347">
    <property type="entry name" value="CYCLIC NUCLEOTIDE PHOSPHODIESTERASE"/>
    <property type="match status" value="1"/>
</dbReference>
<organism evidence="9 10">
    <name type="scientific">Blepharisma stoltei</name>
    <dbReference type="NCBI Taxonomy" id="1481888"/>
    <lineage>
        <taxon>Eukaryota</taxon>
        <taxon>Sar</taxon>
        <taxon>Alveolata</taxon>
        <taxon>Ciliophora</taxon>
        <taxon>Postciliodesmatophora</taxon>
        <taxon>Heterotrichea</taxon>
        <taxon>Heterotrichida</taxon>
        <taxon>Blepharismidae</taxon>
        <taxon>Blepharisma</taxon>
    </lineage>
</organism>
<sequence>MKPDSPTATNPITLRYAEQTLPTDFNSALPKFSLKFPSKSIEAAYKEAVIFGRTESKASYENPYTSRHNFFMCYYGIVFLYILFYIFNYVADHATQEIFKFQMCFMLAIVFINSCTFLLAFLGRFLSRFRSDLLQFTHISTALALILNDTYVQELIFDDGTSNCFSSMFGLTVMLAVSRFILHTNYLEYAFWSAIIGIIFLVISLQTEKPVEITLFESGCYMIMVIFETRNFYKEEVQVRSNFNTIKSSATAPETDLKKPEEEKPKTEIEEVMIGVKDSIVAIQTMITKSSSENQPKLSQVFDNLNKVMKLIGSKANIYSSDIEVITKGLDKEDQLFIQQTWSNHNRLEVRRPKKFRTLKTSEVAVKYDVDELIGILKQVGKQWNFNTFFLKDCTDGRPLVIIGKYCIQKYRLDEAFNLDEDLYITFLEDLEIKYKKNPYHNSSHAADVLASFIYFVSKSRLAEYLTEIEILTSVIANLGHDVGHPGYTNRFLINKRDNLAIRYNDVSVLENMHSSIVFQLMQEENKNILKSLDAEHWCVARKQIIDMILATDMGRHFELLGQFRAKTMNNSSKPLDTPEQRMDVMKISIKAADIGHAAKILEIHERWTLLVCEEFFTQGDLEKKNNLPVSMYCDRETTDVSKSQAGFIKNIAMPLYMALNDYLESQDIENCCIQQLRFNLEHWENSYKRYRQVTTCDDEVPKSEYEDLIKRYKRQKRCGTQAPRRSDIEVEEVV</sequence>
<comment type="caution">
    <text evidence="9">The sequence shown here is derived from an EMBL/GenBank/DDBJ whole genome shotgun (WGS) entry which is preliminary data.</text>
</comment>
<feature type="binding site" evidence="4">
    <location>
        <position position="645"/>
    </location>
    <ligand>
        <name>AMP</name>
        <dbReference type="ChEBI" id="CHEBI:456215"/>
    </ligand>
</feature>
<dbReference type="EMBL" id="CAJZBQ010000011">
    <property type="protein sequence ID" value="CAG9314187.1"/>
    <property type="molecule type" value="Genomic_DNA"/>
</dbReference>
<reference evidence="9" key="1">
    <citation type="submission" date="2021-09" db="EMBL/GenBank/DDBJ databases">
        <authorList>
            <consortium name="AG Swart"/>
            <person name="Singh M."/>
            <person name="Singh A."/>
            <person name="Seah K."/>
            <person name="Emmerich C."/>
        </authorList>
    </citation>
    <scope>NUCLEOTIDE SEQUENCE</scope>
    <source>
        <strain evidence="9">ATCC30299</strain>
    </source>
</reference>
<keyword evidence="7" id="KW-0472">Membrane</keyword>
<dbReference type="EC" id="3.1.4.-" evidence="6"/>
<evidence type="ECO:0000256" key="4">
    <source>
        <dbReference type="PIRSR" id="PIRSR623088-2"/>
    </source>
</evidence>
<feature type="binding site" evidence="4">
    <location>
        <begin position="441"/>
        <end position="445"/>
    </location>
    <ligand>
        <name>AMP</name>
        <dbReference type="ChEBI" id="CHEBI:456215"/>
    </ligand>
</feature>
<name>A0AAU9ILW6_9CILI</name>
<keyword evidence="2 6" id="KW-0378">Hydrolase</keyword>
<evidence type="ECO:0000256" key="5">
    <source>
        <dbReference type="PIRSR" id="PIRSR623088-3"/>
    </source>
</evidence>
<dbReference type="InterPro" id="IPR002073">
    <property type="entry name" value="PDEase_catalytic_dom"/>
</dbReference>
<feature type="binding site" evidence="5">
    <location>
        <position position="482"/>
    </location>
    <ligand>
        <name>Zn(2+)</name>
        <dbReference type="ChEBI" id="CHEBI:29105"/>
        <label>1</label>
    </ligand>
</feature>
<dbReference type="InterPro" id="IPR023174">
    <property type="entry name" value="PDEase_CS"/>
</dbReference>
<evidence type="ECO:0000313" key="10">
    <source>
        <dbReference type="Proteomes" id="UP001162131"/>
    </source>
</evidence>
<dbReference type="GO" id="GO:0004114">
    <property type="term" value="F:3',5'-cyclic-nucleotide phosphodiesterase activity"/>
    <property type="evidence" value="ECO:0007669"/>
    <property type="project" value="InterPro"/>
</dbReference>
<feature type="binding site" evidence="4">
    <location>
        <position position="594"/>
    </location>
    <ligand>
        <name>AMP</name>
        <dbReference type="ChEBI" id="CHEBI:456215"/>
    </ligand>
</feature>
<proteinExistence type="inferred from homology"/>
<evidence type="ECO:0000313" key="9">
    <source>
        <dbReference type="EMBL" id="CAG9314187.1"/>
    </source>
</evidence>
<feature type="transmembrane region" description="Helical" evidence="7">
    <location>
        <begin position="99"/>
        <end position="121"/>
    </location>
</feature>
<feature type="binding site" evidence="5">
    <location>
        <position position="482"/>
    </location>
    <ligand>
        <name>Zn(2+)</name>
        <dbReference type="ChEBI" id="CHEBI:29105"/>
        <label>2</label>
    </ligand>
</feature>
<evidence type="ECO:0000259" key="8">
    <source>
        <dbReference type="PROSITE" id="PS51845"/>
    </source>
</evidence>
<keyword evidence="7" id="KW-0812">Transmembrane</keyword>
<comment type="cofactor">
    <cofactor evidence="6">
        <name>a divalent metal cation</name>
        <dbReference type="ChEBI" id="CHEBI:60240"/>
    </cofactor>
    <text evidence="6">Binds 2 divalent metal cations per subunit. Site 1 may preferentially bind zinc ions, while site 2 has a preference for magnesium and/or manganese ions.</text>
</comment>
<dbReference type="Gene3D" id="1.10.1300.10">
    <property type="entry name" value="3'5'-cyclic nucleotide phosphodiesterase, catalytic domain"/>
    <property type="match status" value="1"/>
</dbReference>
<feature type="domain" description="PDEase" evidence="8">
    <location>
        <begin position="362"/>
        <end position="691"/>
    </location>
</feature>
<dbReference type="GO" id="GO:0007165">
    <property type="term" value="P:signal transduction"/>
    <property type="evidence" value="ECO:0007669"/>
    <property type="project" value="InterPro"/>
</dbReference>
<feature type="binding site" evidence="5">
    <location>
        <position position="594"/>
    </location>
    <ligand>
        <name>Zn(2+)</name>
        <dbReference type="ChEBI" id="CHEBI:29105"/>
        <label>1</label>
    </ligand>
</feature>
<gene>
    <name evidence="9" type="ORF">BSTOLATCC_MIC9983</name>
</gene>
<keyword evidence="7" id="KW-1133">Transmembrane helix</keyword>
<feature type="transmembrane region" description="Helical" evidence="7">
    <location>
        <begin position="69"/>
        <end position="87"/>
    </location>
</feature>
<dbReference type="InterPro" id="IPR003607">
    <property type="entry name" value="HD/PDEase_dom"/>
</dbReference>
<dbReference type="PROSITE" id="PS51845">
    <property type="entry name" value="PDEASE_I_2"/>
    <property type="match status" value="1"/>
</dbReference>
<dbReference type="Proteomes" id="UP001162131">
    <property type="component" value="Unassembled WGS sequence"/>
</dbReference>
<evidence type="ECO:0000256" key="2">
    <source>
        <dbReference type="ARBA" id="ARBA00022801"/>
    </source>
</evidence>
<feature type="binding site" evidence="4">
    <location>
        <position position="482"/>
    </location>
    <ligand>
        <name>AMP</name>
        <dbReference type="ChEBI" id="CHEBI:456215"/>
    </ligand>
</feature>
<accession>A0AAU9ILW6</accession>
<feature type="active site" description="Proton donor" evidence="3">
    <location>
        <position position="441"/>
    </location>
</feature>
<keyword evidence="10" id="KW-1185">Reference proteome</keyword>
<dbReference type="PROSITE" id="PS00126">
    <property type="entry name" value="PDEASE_I_1"/>
    <property type="match status" value="1"/>
</dbReference>
<feature type="transmembrane region" description="Helical" evidence="7">
    <location>
        <begin position="189"/>
        <end position="207"/>
    </location>
</feature>
<evidence type="ECO:0000256" key="6">
    <source>
        <dbReference type="RuleBase" id="RU363067"/>
    </source>
</evidence>
<protein>
    <recommendedName>
        <fullName evidence="6">Phosphodiesterase</fullName>
        <ecNumber evidence="6">3.1.4.-</ecNumber>
    </recommendedName>
</protein>
<dbReference type="InterPro" id="IPR036971">
    <property type="entry name" value="PDEase_catalytic_dom_sf"/>
</dbReference>
<evidence type="ECO:0000256" key="1">
    <source>
        <dbReference type="ARBA" id="ARBA00022723"/>
    </source>
</evidence>
<keyword evidence="1 5" id="KW-0479">Metal-binding</keyword>
<dbReference type="PRINTS" id="PR00387">
    <property type="entry name" value="PDIESTERASE1"/>
</dbReference>
<feature type="transmembrane region" description="Helical" evidence="7">
    <location>
        <begin position="165"/>
        <end position="182"/>
    </location>
</feature>
<evidence type="ECO:0000256" key="7">
    <source>
        <dbReference type="SAM" id="Phobius"/>
    </source>
</evidence>